<dbReference type="Pfam" id="PF00072">
    <property type="entry name" value="Response_reg"/>
    <property type="match status" value="2"/>
</dbReference>
<accession>A0ABN0YHY6</accession>
<feature type="domain" description="Response regulatory" evidence="4">
    <location>
        <begin position="155"/>
        <end position="269"/>
    </location>
</feature>
<keyword evidence="3" id="KW-0597">Phosphoprotein</keyword>
<evidence type="ECO:0000256" key="1">
    <source>
        <dbReference type="ARBA" id="ARBA00012528"/>
    </source>
</evidence>
<dbReference type="EMBL" id="BAAAEJ010000008">
    <property type="protein sequence ID" value="GAA0395727.1"/>
    <property type="molecule type" value="Genomic_DNA"/>
</dbReference>
<name>A0ABN0YHY6_9CAUL</name>
<evidence type="ECO:0000313" key="6">
    <source>
        <dbReference type="EMBL" id="GAA0395727.1"/>
    </source>
</evidence>
<dbReference type="InterPro" id="IPR043128">
    <property type="entry name" value="Rev_trsase/Diguanyl_cyclase"/>
</dbReference>
<dbReference type="PROSITE" id="PS50110">
    <property type="entry name" value="RESPONSE_REGULATORY"/>
    <property type="match status" value="2"/>
</dbReference>
<feature type="modified residue" description="4-aspartylphosphate" evidence="3">
    <location>
        <position position="53"/>
    </location>
</feature>
<dbReference type="SUPFAM" id="SSF52172">
    <property type="entry name" value="CheY-like"/>
    <property type="match status" value="2"/>
</dbReference>
<dbReference type="CDD" id="cd17538">
    <property type="entry name" value="REC_D1_PleD-like"/>
    <property type="match status" value="1"/>
</dbReference>
<sequence>MSARILVVDDVETNVRLLEAKLTIEYYDVATCRDGATAIEIARAEQPDLILLDVMMPVMDGFETCRRLKDDPVTRHIPVVLVTALDGREDRIRGLEAGADDFLSKPLDDVILMARVRSLTRLKIMIDELREREESVRRIGIGDAGIERLRGTGGRIVIVDDHDEQAAHIVAELGKNHRPVHLGTMGNDLSSSINGVDLLIINAATKGFDGLRLLAHLRARESTRNLPILTLVDTGDRPRLLKALELGTNDIVSIPVDGHELSARAFTQVRRKRYTEFLRERLERNLEAAVTDVLTGLHNRRYMSSQLQSLVSRANLGGDQVAVLILDLDHFKIINDSFGHDAGDEVLREFAVRLATNVRALDLPCRLGGEEFVVVMPGTSLEDAQTIAERIRSNVSREPFRAKGMGEALTVTVSVGVAASVPDDTPETLLKRADQGVYEAKALGRDKVVVRAA</sequence>
<evidence type="ECO:0000259" key="5">
    <source>
        <dbReference type="PROSITE" id="PS50887"/>
    </source>
</evidence>
<evidence type="ECO:0000256" key="2">
    <source>
        <dbReference type="ARBA" id="ARBA00034247"/>
    </source>
</evidence>
<keyword evidence="7" id="KW-1185">Reference proteome</keyword>
<dbReference type="Gene3D" id="3.30.70.270">
    <property type="match status" value="1"/>
</dbReference>
<dbReference type="PANTHER" id="PTHR45138">
    <property type="entry name" value="REGULATORY COMPONENTS OF SENSORY TRANSDUCTION SYSTEM"/>
    <property type="match status" value="1"/>
</dbReference>
<gene>
    <name evidence="6" type="ORF">GCM10009093_22850</name>
</gene>
<feature type="domain" description="GGDEF" evidence="5">
    <location>
        <begin position="319"/>
        <end position="453"/>
    </location>
</feature>
<evidence type="ECO:0000256" key="3">
    <source>
        <dbReference type="PROSITE-ProRule" id="PRU00169"/>
    </source>
</evidence>
<dbReference type="PROSITE" id="PS50887">
    <property type="entry name" value="GGDEF"/>
    <property type="match status" value="1"/>
</dbReference>
<comment type="caution">
    <text evidence="6">The sequence shown here is derived from an EMBL/GenBank/DDBJ whole genome shotgun (WGS) entry which is preliminary data.</text>
</comment>
<evidence type="ECO:0000259" key="4">
    <source>
        <dbReference type="PROSITE" id="PS50110"/>
    </source>
</evidence>
<evidence type="ECO:0000313" key="7">
    <source>
        <dbReference type="Proteomes" id="UP001500791"/>
    </source>
</evidence>
<dbReference type="SMART" id="SM00267">
    <property type="entry name" value="GGDEF"/>
    <property type="match status" value="1"/>
</dbReference>
<dbReference type="NCBIfam" id="TIGR00254">
    <property type="entry name" value="GGDEF"/>
    <property type="match status" value="1"/>
</dbReference>
<organism evidence="6 7">
    <name type="scientific">Brevundimonas terrae</name>
    <dbReference type="NCBI Taxonomy" id="363631"/>
    <lineage>
        <taxon>Bacteria</taxon>
        <taxon>Pseudomonadati</taxon>
        <taxon>Pseudomonadota</taxon>
        <taxon>Alphaproteobacteria</taxon>
        <taxon>Caulobacterales</taxon>
        <taxon>Caulobacteraceae</taxon>
        <taxon>Brevundimonas</taxon>
    </lineage>
</organism>
<dbReference type="InterPro" id="IPR050469">
    <property type="entry name" value="Diguanylate_Cyclase"/>
</dbReference>
<dbReference type="Pfam" id="PF00990">
    <property type="entry name" value="GGDEF"/>
    <property type="match status" value="1"/>
</dbReference>
<dbReference type="NCBIfam" id="NF007135">
    <property type="entry name" value="PRK09581.1"/>
    <property type="match status" value="1"/>
</dbReference>
<feature type="domain" description="Response regulatory" evidence="4">
    <location>
        <begin position="4"/>
        <end position="120"/>
    </location>
</feature>
<dbReference type="SMART" id="SM00448">
    <property type="entry name" value="REC"/>
    <property type="match status" value="2"/>
</dbReference>
<proteinExistence type="predicted"/>
<dbReference type="EC" id="2.7.7.65" evidence="1"/>
<comment type="catalytic activity">
    <reaction evidence="2">
        <text>2 GTP = 3',3'-c-di-GMP + 2 diphosphate</text>
        <dbReference type="Rhea" id="RHEA:24898"/>
        <dbReference type="ChEBI" id="CHEBI:33019"/>
        <dbReference type="ChEBI" id="CHEBI:37565"/>
        <dbReference type="ChEBI" id="CHEBI:58805"/>
        <dbReference type="EC" id="2.7.7.65"/>
    </reaction>
</comment>
<comment type="caution">
    <text evidence="3">Lacks conserved residue(s) required for the propagation of feature annotation.</text>
</comment>
<reference evidence="6 7" key="1">
    <citation type="journal article" date="2019" name="Int. J. Syst. Evol. Microbiol.">
        <title>The Global Catalogue of Microorganisms (GCM) 10K type strain sequencing project: providing services to taxonomists for standard genome sequencing and annotation.</title>
        <authorList>
            <consortium name="The Broad Institute Genomics Platform"/>
            <consortium name="The Broad Institute Genome Sequencing Center for Infectious Disease"/>
            <person name="Wu L."/>
            <person name="Ma J."/>
        </authorList>
    </citation>
    <scope>NUCLEOTIDE SEQUENCE [LARGE SCALE GENOMIC DNA]</scope>
    <source>
        <strain evidence="6 7">JCM 13476</strain>
    </source>
</reference>
<dbReference type="InterPro" id="IPR001789">
    <property type="entry name" value="Sig_transdc_resp-reg_receiver"/>
</dbReference>
<dbReference type="Gene3D" id="3.40.50.2300">
    <property type="match status" value="1"/>
</dbReference>
<dbReference type="SUPFAM" id="SSF55073">
    <property type="entry name" value="Nucleotide cyclase"/>
    <property type="match status" value="1"/>
</dbReference>
<dbReference type="InterPro" id="IPR029787">
    <property type="entry name" value="Nucleotide_cyclase"/>
</dbReference>
<dbReference type="InterPro" id="IPR011006">
    <property type="entry name" value="CheY-like_superfamily"/>
</dbReference>
<dbReference type="Proteomes" id="UP001500791">
    <property type="component" value="Unassembled WGS sequence"/>
</dbReference>
<dbReference type="InterPro" id="IPR000160">
    <property type="entry name" value="GGDEF_dom"/>
</dbReference>
<dbReference type="RefSeq" id="WP_167178019.1">
    <property type="nucleotide sequence ID" value="NZ_BAAAEJ010000008.1"/>
</dbReference>
<dbReference type="CDD" id="cd01949">
    <property type="entry name" value="GGDEF"/>
    <property type="match status" value="1"/>
</dbReference>
<dbReference type="PANTHER" id="PTHR45138:SF9">
    <property type="entry name" value="DIGUANYLATE CYCLASE DGCM-RELATED"/>
    <property type="match status" value="1"/>
</dbReference>
<protein>
    <recommendedName>
        <fullName evidence="1">diguanylate cyclase</fullName>
        <ecNumber evidence="1">2.7.7.65</ecNumber>
    </recommendedName>
</protein>